<keyword evidence="1" id="KW-0547">Nucleotide-binding</keyword>
<dbReference type="Pfam" id="PF03746">
    <property type="entry name" value="LamB_YcsF"/>
    <property type="match status" value="1"/>
</dbReference>
<reference evidence="3" key="1">
    <citation type="submission" date="2016-12" db="EMBL/GenBank/DDBJ databases">
        <authorList>
            <person name="Rodrigo-Torres L."/>
            <person name="Arahal R.D."/>
            <person name="Lucena T."/>
        </authorList>
    </citation>
    <scope>NUCLEOTIDE SEQUENCE [LARGE SCALE GENOMIC DNA]</scope>
</reference>
<accession>A0A1M7YT02</accession>
<dbReference type="PANTHER" id="PTHR30292:SF0">
    <property type="entry name" value="5-OXOPROLINASE SUBUNIT A"/>
    <property type="match status" value="1"/>
</dbReference>
<sequence length="269" mass="29359">MQVVDLNSDMGEGLGPWTIGDGVDEQIMPLISAANIATGFHAGDPSTMNDTVEMAGRHGVAIGAHPGFRDLIGFGRRHIHASAHELVNDIIYQIGALREIAAMNNLPLHHVKPHGALYMHIARDEEIAALFIQQLHRLAPELILYAMHGSVIHRLALEAGHPVVCEFYADREYDNNGSIVFIRRVTQLDPQQIADKVLKACTEGVVTTVEGNDIPVQFDSVCIHSDSPGALALVQATRQRLEAAGITIRAPQTRLLPPDNSWKNEVFNG</sequence>
<dbReference type="GO" id="GO:0005975">
    <property type="term" value="P:carbohydrate metabolic process"/>
    <property type="evidence" value="ECO:0007669"/>
    <property type="project" value="InterPro"/>
</dbReference>
<dbReference type="Gene3D" id="3.20.20.370">
    <property type="entry name" value="Glycoside hydrolase/deacetylase"/>
    <property type="match status" value="1"/>
</dbReference>
<dbReference type="EMBL" id="FRFG01000017">
    <property type="protein sequence ID" value="SHO55748.1"/>
    <property type="molecule type" value="Genomic_DNA"/>
</dbReference>
<keyword evidence="3" id="KW-1185">Reference proteome</keyword>
<evidence type="ECO:0000313" key="2">
    <source>
        <dbReference type="EMBL" id="SHO55748.1"/>
    </source>
</evidence>
<dbReference type="PANTHER" id="PTHR30292">
    <property type="entry name" value="UNCHARACTERIZED PROTEIN YBGL-RELATED"/>
    <property type="match status" value="1"/>
</dbReference>
<dbReference type="OrthoDB" id="9773478at2"/>
<protein>
    <recommendedName>
        <fullName evidence="4">LamB/YcsF family protein</fullName>
    </recommendedName>
</protein>
<dbReference type="NCBIfam" id="NF003816">
    <property type="entry name" value="PRK05406.1-5"/>
    <property type="match status" value="1"/>
</dbReference>
<dbReference type="SUPFAM" id="SSF88713">
    <property type="entry name" value="Glycoside hydrolase/deacetylase"/>
    <property type="match status" value="1"/>
</dbReference>
<dbReference type="InterPro" id="IPR011330">
    <property type="entry name" value="Glyco_hydro/deAcase_b/a-brl"/>
</dbReference>
<gene>
    <name evidence="2" type="ORF">VQ7734_01494</name>
</gene>
<evidence type="ECO:0000256" key="1">
    <source>
        <dbReference type="ARBA" id="ARBA00022741"/>
    </source>
</evidence>
<evidence type="ECO:0008006" key="4">
    <source>
        <dbReference type="Google" id="ProtNLM"/>
    </source>
</evidence>
<proteinExistence type="predicted"/>
<organism evidence="2 3">
    <name type="scientific">Vibrio quintilis</name>
    <dbReference type="NCBI Taxonomy" id="1117707"/>
    <lineage>
        <taxon>Bacteria</taxon>
        <taxon>Pseudomonadati</taxon>
        <taxon>Pseudomonadota</taxon>
        <taxon>Gammaproteobacteria</taxon>
        <taxon>Vibrionales</taxon>
        <taxon>Vibrionaceae</taxon>
        <taxon>Vibrio</taxon>
    </lineage>
</organism>
<dbReference type="Proteomes" id="UP000184600">
    <property type="component" value="Unassembled WGS sequence"/>
</dbReference>
<dbReference type="AlphaFoldDB" id="A0A1M7YT02"/>
<name>A0A1M7YT02_9VIBR</name>
<dbReference type="GO" id="GO:0005524">
    <property type="term" value="F:ATP binding"/>
    <property type="evidence" value="ECO:0007669"/>
    <property type="project" value="UniProtKB-KW"/>
</dbReference>
<evidence type="ECO:0000313" key="3">
    <source>
        <dbReference type="Proteomes" id="UP000184600"/>
    </source>
</evidence>
<dbReference type="RefSeq" id="WP_073581049.1">
    <property type="nucleotide sequence ID" value="NZ_AP024897.1"/>
</dbReference>
<dbReference type="STRING" id="1117707.VQ7734_01494"/>
<dbReference type="NCBIfam" id="NF003814">
    <property type="entry name" value="PRK05406.1-3"/>
    <property type="match status" value="1"/>
</dbReference>
<dbReference type="InterPro" id="IPR005501">
    <property type="entry name" value="LamB/YcsF/PxpA-like"/>
</dbReference>